<dbReference type="Gene3D" id="3.40.50.300">
    <property type="entry name" value="P-loop containing nucleotide triphosphate hydrolases"/>
    <property type="match status" value="1"/>
</dbReference>
<evidence type="ECO:0000256" key="6">
    <source>
        <dbReference type="SAM" id="Phobius"/>
    </source>
</evidence>
<dbReference type="EMBL" id="JARZHI010000005">
    <property type="protein sequence ID" value="MDI1429555.1"/>
    <property type="molecule type" value="Genomic_DNA"/>
</dbReference>
<evidence type="ECO:0000256" key="1">
    <source>
        <dbReference type="ARBA" id="ARBA00022679"/>
    </source>
</evidence>
<evidence type="ECO:0000256" key="2">
    <source>
        <dbReference type="ARBA" id="ARBA00022741"/>
    </source>
</evidence>
<proteinExistence type="predicted"/>
<feature type="compositionally biased region" description="Low complexity" evidence="5">
    <location>
        <begin position="893"/>
        <end position="916"/>
    </location>
</feature>
<evidence type="ECO:0000259" key="7">
    <source>
        <dbReference type="PROSITE" id="PS50011"/>
    </source>
</evidence>
<dbReference type="GO" id="GO:0016301">
    <property type="term" value="F:kinase activity"/>
    <property type="evidence" value="ECO:0007669"/>
    <property type="project" value="UniProtKB-KW"/>
</dbReference>
<feature type="transmembrane region" description="Helical" evidence="6">
    <location>
        <begin position="790"/>
        <end position="811"/>
    </location>
</feature>
<evidence type="ECO:0000313" key="9">
    <source>
        <dbReference type="Proteomes" id="UP001160301"/>
    </source>
</evidence>
<evidence type="ECO:0000256" key="3">
    <source>
        <dbReference type="ARBA" id="ARBA00022777"/>
    </source>
</evidence>
<dbReference type="PROSITE" id="PS50011">
    <property type="entry name" value="PROTEIN_KINASE_DOM"/>
    <property type="match status" value="1"/>
</dbReference>
<dbReference type="PANTHER" id="PTHR43289">
    <property type="entry name" value="MITOGEN-ACTIVATED PROTEIN KINASE KINASE KINASE 20-RELATED"/>
    <property type="match status" value="1"/>
</dbReference>
<dbReference type="SUPFAM" id="SSF56112">
    <property type="entry name" value="Protein kinase-like (PK-like)"/>
    <property type="match status" value="1"/>
</dbReference>
<dbReference type="Gene3D" id="1.10.510.10">
    <property type="entry name" value="Transferase(Phosphotransferase) domain 1"/>
    <property type="match status" value="1"/>
</dbReference>
<keyword evidence="6" id="KW-0812">Transmembrane</keyword>
<sequence length="935" mass="99023">MRHASSALPSRPVVMAHLSPAIQHLLALPDAERRLGPFLLVEQLGRGGFAPVWLAREIYGATELRTAAVKLFALGTRADASASAAALRQQILEEARSLCQVEHPSVVRFYSLPIDEKRGVMGLAMEYVAGSPLAQRIAAEGRLPMPEVIAIGIALASALAAVHRAGLVHRDVKPANVIEAAGVHKLIDFGIAATDERSAPRSRSGAGPAELSGLPLETTRLPGSAEDVTRPLELGDGATLGALERYGTLGYIDPVVFATGAGATAASDLYALGATLFECLTGRLPARSPDGHGLSDVVLDGRRPAPPVGELAPEIPEPLARLVDNLLAPERATRPRSAEQTAIELLRIQAELAGPSRALPPEDIGPFRGLGRFGEKDRDVYFGRSSEIAATIESVRTRGLVALVGPSGSGKSSLARAGVLPRVAEGALGGWPRAWDTVITEPGHDPRAAIAAALSSFVPCAGALTPEALSRALVARAREAERGIVLLVDQLDELVTLAGDPSRAWAIELLGQLAEPALPGVRVLVTLRRDLLDPLLALAGLGKALIRGSVLLEPMTESAWGAVIDQGLGAYGYALEDEALREEILADVRRMSSAMPLVQFALTELWDRRDREAMRITRVGVAAIGGVAGALERHAEATLADLGAEVRGAEAGARALLLALTTPRGTRENRSRPELEQAVGPGATEVIAAFEQARLVVASAEGLTLAHEALLVQWGRLRRWVEEARDDRLLAEELEQDATRWRETPELVPLWSRHRLAFAEDVVRREAARPSADARAFLAAARRAERRSRLVITGAALAALVMSAGAGAAYVHAVRAKEAATELALSEQTRSRELAERQTRDLRAAQDRIDKLLGELREAPSLAKLRELEQRMVEAKALGEPREKPIAAGRTKPAASAETSFAAPASSAPPSAAPAATGAGQGLTVETEWGAGKSR</sequence>
<dbReference type="InterPro" id="IPR027417">
    <property type="entry name" value="P-loop_NTPase"/>
</dbReference>
<keyword evidence="2" id="KW-0547">Nucleotide-binding</keyword>
<keyword evidence="3 8" id="KW-0418">Kinase</keyword>
<keyword evidence="4" id="KW-0067">ATP-binding</keyword>
<dbReference type="InterPro" id="IPR011009">
    <property type="entry name" value="Kinase-like_dom_sf"/>
</dbReference>
<gene>
    <name evidence="8" type="ORF">QHF89_08615</name>
</gene>
<dbReference type="InterPro" id="IPR000719">
    <property type="entry name" value="Prot_kinase_dom"/>
</dbReference>
<comment type="caution">
    <text evidence="8">The sequence shown here is derived from an EMBL/GenBank/DDBJ whole genome shotgun (WGS) entry which is preliminary data.</text>
</comment>
<dbReference type="SMART" id="SM00220">
    <property type="entry name" value="S_TKc"/>
    <property type="match status" value="1"/>
</dbReference>
<feature type="domain" description="Protein kinase" evidence="7">
    <location>
        <begin position="38"/>
        <end position="346"/>
    </location>
</feature>
<dbReference type="Pfam" id="PF00069">
    <property type="entry name" value="Pkinase"/>
    <property type="match status" value="1"/>
</dbReference>
<dbReference type="InterPro" id="IPR049052">
    <property type="entry name" value="nSTAND1"/>
</dbReference>
<dbReference type="Pfam" id="PF20703">
    <property type="entry name" value="nSTAND1"/>
    <property type="match status" value="1"/>
</dbReference>
<feature type="region of interest" description="Disordered" evidence="5">
    <location>
        <begin position="877"/>
        <end position="935"/>
    </location>
</feature>
<dbReference type="PANTHER" id="PTHR43289:SF6">
    <property type="entry name" value="SERINE_THREONINE-PROTEIN KINASE NEKL-3"/>
    <property type="match status" value="1"/>
</dbReference>
<keyword evidence="6" id="KW-1133">Transmembrane helix</keyword>
<accession>A0ABT6NMK2</accession>
<evidence type="ECO:0000256" key="4">
    <source>
        <dbReference type="ARBA" id="ARBA00022840"/>
    </source>
</evidence>
<organism evidence="8 9">
    <name type="scientific">Polyangium sorediatum</name>
    <dbReference type="NCBI Taxonomy" id="889274"/>
    <lineage>
        <taxon>Bacteria</taxon>
        <taxon>Pseudomonadati</taxon>
        <taxon>Myxococcota</taxon>
        <taxon>Polyangia</taxon>
        <taxon>Polyangiales</taxon>
        <taxon>Polyangiaceae</taxon>
        <taxon>Polyangium</taxon>
    </lineage>
</organism>
<dbReference type="Proteomes" id="UP001160301">
    <property type="component" value="Unassembled WGS sequence"/>
</dbReference>
<dbReference type="Gene3D" id="3.30.200.20">
    <property type="entry name" value="Phosphorylase Kinase, domain 1"/>
    <property type="match status" value="1"/>
</dbReference>
<name>A0ABT6NMK2_9BACT</name>
<keyword evidence="9" id="KW-1185">Reference proteome</keyword>
<evidence type="ECO:0000256" key="5">
    <source>
        <dbReference type="SAM" id="MobiDB-lite"/>
    </source>
</evidence>
<dbReference type="CDD" id="cd14014">
    <property type="entry name" value="STKc_PknB_like"/>
    <property type="match status" value="1"/>
</dbReference>
<dbReference type="SUPFAM" id="SSF52540">
    <property type="entry name" value="P-loop containing nucleoside triphosphate hydrolases"/>
    <property type="match status" value="1"/>
</dbReference>
<dbReference type="RefSeq" id="WP_136967629.1">
    <property type="nucleotide sequence ID" value="NZ_JARZHI010000005.1"/>
</dbReference>
<keyword evidence="6" id="KW-0472">Membrane</keyword>
<keyword evidence="1" id="KW-0808">Transferase</keyword>
<protein>
    <submittedName>
        <fullName evidence="8">Protein kinase</fullName>
    </submittedName>
</protein>
<reference evidence="8 9" key="1">
    <citation type="submission" date="2023-04" db="EMBL/GenBank/DDBJ databases">
        <title>The genome sequence of Polyangium sorediatum DSM14670.</title>
        <authorList>
            <person name="Zhang X."/>
        </authorList>
    </citation>
    <scope>NUCLEOTIDE SEQUENCE [LARGE SCALE GENOMIC DNA]</scope>
    <source>
        <strain evidence="8 9">DSM 14670</strain>
    </source>
</reference>
<feature type="region of interest" description="Disordered" evidence="5">
    <location>
        <begin position="198"/>
        <end position="222"/>
    </location>
</feature>
<evidence type="ECO:0000313" key="8">
    <source>
        <dbReference type="EMBL" id="MDI1429555.1"/>
    </source>
</evidence>